<dbReference type="Proteomes" id="UP000278475">
    <property type="component" value="Unassembled WGS sequence"/>
</dbReference>
<gene>
    <name evidence="1" type="ORF">DRJ31_01725</name>
</gene>
<evidence type="ECO:0000313" key="1">
    <source>
        <dbReference type="EMBL" id="RLE50322.1"/>
    </source>
</evidence>
<sequence>MMKVKVTFLGDLATIAKTKNTEVELSEGSTLKDLFAHLISRYGSQLKEFLDFSSKNRAFVMINSRVAITDDVKLGNEDNIVISPPMEGG</sequence>
<proteinExistence type="predicted"/>
<dbReference type="EMBL" id="QMQV01000008">
    <property type="protein sequence ID" value="RLE50322.1"/>
    <property type="molecule type" value="Genomic_DNA"/>
</dbReference>
<dbReference type="Gene3D" id="3.10.20.30">
    <property type="match status" value="1"/>
</dbReference>
<dbReference type="AlphaFoldDB" id="A0A497ETG9"/>
<accession>A0A497ETG9</accession>
<dbReference type="InterPro" id="IPR003749">
    <property type="entry name" value="ThiS/MoaD-like"/>
</dbReference>
<organism evidence="1 2">
    <name type="scientific">Thermoproteota archaeon</name>
    <dbReference type="NCBI Taxonomy" id="2056631"/>
    <lineage>
        <taxon>Archaea</taxon>
        <taxon>Thermoproteota</taxon>
    </lineage>
</organism>
<evidence type="ECO:0008006" key="3">
    <source>
        <dbReference type="Google" id="ProtNLM"/>
    </source>
</evidence>
<dbReference type="Pfam" id="PF02597">
    <property type="entry name" value="ThiS"/>
    <property type="match status" value="1"/>
</dbReference>
<name>A0A497ETG9_9CREN</name>
<evidence type="ECO:0000313" key="2">
    <source>
        <dbReference type="Proteomes" id="UP000278475"/>
    </source>
</evidence>
<reference evidence="1 2" key="1">
    <citation type="submission" date="2018-06" db="EMBL/GenBank/DDBJ databases">
        <title>Extensive metabolic versatility and redundancy in microbially diverse, dynamic hydrothermal sediments.</title>
        <authorList>
            <person name="Dombrowski N."/>
            <person name="Teske A."/>
            <person name="Baker B.J."/>
        </authorList>
    </citation>
    <scope>NUCLEOTIDE SEQUENCE [LARGE SCALE GENOMIC DNA]</scope>
    <source>
        <strain evidence="1">B66_G16</strain>
    </source>
</reference>
<dbReference type="InterPro" id="IPR016155">
    <property type="entry name" value="Mopterin_synth/thiamin_S_b"/>
</dbReference>
<dbReference type="CDD" id="cd17040">
    <property type="entry name" value="Ubl_MoaD_like"/>
    <property type="match status" value="1"/>
</dbReference>
<dbReference type="InterPro" id="IPR012675">
    <property type="entry name" value="Beta-grasp_dom_sf"/>
</dbReference>
<protein>
    <recommendedName>
        <fullName evidence="3">Molybdopterin synthase sulfur carrier subunit</fullName>
    </recommendedName>
</protein>
<dbReference type="SUPFAM" id="SSF54285">
    <property type="entry name" value="MoaD/ThiS"/>
    <property type="match status" value="1"/>
</dbReference>
<comment type="caution">
    <text evidence="1">The sequence shown here is derived from an EMBL/GenBank/DDBJ whole genome shotgun (WGS) entry which is preliminary data.</text>
</comment>